<evidence type="ECO:0000256" key="7">
    <source>
        <dbReference type="RuleBase" id="RU003331"/>
    </source>
</evidence>
<dbReference type="SUPFAM" id="SSF52540">
    <property type="entry name" value="P-loop containing nucleoside triphosphate hydrolases"/>
    <property type="match status" value="1"/>
</dbReference>
<dbReference type="HAMAP" id="MF_00235">
    <property type="entry name" value="Adenylate_kinase_Adk"/>
    <property type="match status" value="1"/>
</dbReference>
<dbReference type="GO" id="GO:0016301">
    <property type="term" value="F:kinase activity"/>
    <property type="evidence" value="ECO:0007669"/>
    <property type="project" value="UniProtKB-KW"/>
</dbReference>
<name>A0ABT6VRS4_9ACTN</name>
<comment type="caution">
    <text evidence="5">Lacks conserved residue(s) required for the propagation of feature annotation.</text>
</comment>
<evidence type="ECO:0000256" key="5">
    <source>
        <dbReference type="HAMAP-Rule" id="MF_00235"/>
    </source>
</evidence>
<dbReference type="CDD" id="cd01428">
    <property type="entry name" value="ADK"/>
    <property type="match status" value="1"/>
</dbReference>
<evidence type="ECO:0000256" key="6">
    <source>
        <dbReference type="RuleBase" id="RU003330"/>
    </source>
</evidence>
<feature type="binding site" evidence="5">
    <location>
        <position position="207"/>
    </location>
    <ligand>
        <name>ATP</name>
        <dbReference type="ChEBI" id="CHEBI:30616"/>
    </ligand>
</feature>
<feature type="binding site" evidence="5">
    <location>
        <position position="168"/>
    </location>
    <ligand>
        <name>AMP</name>
        <dbReference type="ChEBI" id="CHEBI:456215"/>
    </ligand>
</feature>
<reference evidence="9 10" key="1">
    <citation type="submission" date="2023-05" db="EMBL/GenBank/DDBJ databases">
        <title>Streptantibioticus silvisoli sp. nov., acidotolerant actinomycetes 1 from pine litter.</title>
        <authorList>
            <person name="Swiecimska M."/>
            <person name="Golinska P."/>
            <person name="Sangal V."/>
            <person name="Wachnowicz B."/>
            <person name="Goodfellow M."/>
        </authorList>
    </citation>
    <scope>NUCLEOTIDE SEQUENCE [LARGE SCALE GENOMIC DNA]</scope>
    <source>
        <strain evidence="9 10">SL54</strain>
    </source>
</reference>
<feature type="binding site" evidence="5">
    <location>
        <position position="179"/>
    </location>
    <ligand>
        <name>AMP</name>
        <dbReference type="ChEBI" id="CHEBI:456215"/>
    </ligand>
</feature>
<dbReference type="Gene3D" id="3.40.50.300">
    <property type="entry name" value="P-loop containing nucleotide triphosphate hydrolases"/>
    <property type="match status" value="1"/>
</dbReference>
<protein>
    <recommendedName>
        <fullName evidence="5 7">Adenylate kinase</fullName>
        <shortName evidence="5">AK</shortName>
        <ecNumber evidence="5 7">2.7.4.3</ecNumber>
    </recommendedName>
    <alternativeName>
        <fullName evidence="5">ATP-AMP transphosphorylase</fullName>
    </alternativeName>
    <alternativeName>
        <fullName evidence="5">ATP:AMP phosphotransferase</fullName>
    </alternativeName>
    <alternativeName>
        <fullName evidence="5">Adenylate monophosphate kinase</fullName>
    </alternativeName>
</protein>
<keyword evidence="10" id="KW-1185">Reference proteome</keyword>
<dbReference type="InterPro" id="IPR000850">
    <property type="entry name" value="Adenylat/UMP-CMP_kin"/>
</dbReference>
<keyword evidence="4 5" id="KW-0418">Kinase</keyword>
<evidence type="ECO:0000313" key="10">
    <source>
        <dbReference type="Proteomes" id="UP001156398"/>
    </source>
</evidence>
<comment type="similarity">
    <text evidence="5 6">Belongs to the adenylate kinase family.</text>
</comment>
<dbReference type="RefSeq" id="WP_271322239.1">
    <property type="nucleotide sequence ID" value="NZ_JAAGKO020000001.1"/>
</dbReference>
<comment type="domain">
    <text evidence="5">Consists of three domains, a large central CORE domain and two small peripheral domains, NMPbind and LID, which undergo movements during catalysis. The LID domain closes over the site of phosphoryl transfer upon ATP binding. Assembling and dissambling the active center during each catalytic cycle provides an effective means to prevent ATP hydrolysis.</text>
</comment>
<feature type="binding site" evidence="5">
    <location>
        <position position="105"/>
    </location>
    <ligand>
        <name>AMP</name>
        <dbReference type="ChEBI" id="CHEBI:456215"/>
    </ligand>
</feature>
<keyword evidence="2 5" id="KW-0545">Nucleotide biosynthesis</keyword>
<dbReference type="Proteomes" id="UP001156398">
    <property type="component" value="Unassembled WGS sequence"/>
</dbReference>
<evidence type="ECO:0000256" key="1">
    <source>
        <dbReference type="ARBA" id="ARBA00022679"/>
    </source>
</evidence>
<evidence type="ECO:0000256" key="4">
    <source>
        <dbReference type="ARBA" id="ARBA00022777"/>
    </source>
</evidence>
<keyword evidence="3 5" id="KW-0547">Nucleotide-binding</keyword>
<feature type="binding site" evidence="5">
    <location>
        <position position="141"/>
    </location>
    <ligand>
        <name>ATP</name>
        <dbReference type="ChEBI" id="CHEBI:30616"/>
    </ligand>
</feature>
<dbReference type="Pfam" id="PF00406">
    <property type="entry name" value="ADK"/>
    <property type="match status" value="1"/>
</dbReference>
<dbReference type="EMBL" id="JAAGKO020000001">
    <property type="protein sequence ID" value="MDI5961182.1"/>
    <property type="molecule type" value="Genomic_DNA"/>
</dbReference>
<keyword evidence="5 7" id="KW-0067">ATP-binding</keyword>
<dbReference type="InterPro" id="IPR027417">
    <property type="entry name" value="P-loop_NTPase"/>
</dbReference>
<dbReference type="PRINTS" id="PR00094">
    <property type="entry name" value="ADENYLTKNASE"/>
</dbReference>
<gene>
    <name evidence="5" type="primary">adk</name>
    <name evidence="9" type="ORF">POF43_000320</name>
</gene>
<keyword evidence="1 5" id="KW-0808">Transferase</keyword>
<sequence length="241" mass="25822">MAADFPAGGPVPVHLVIGPPGCGKTTALSALARLHPWLARFGVRDYGLRLAALGDPLGLAARETLLRQGILPDALVRDQFTHFLDRLDPSHRVVVVEGYPRSPRQCADLDEAVGRRERERIAGLVIVEVPDDVAFERVSGRRICADCGTPAPAGRAGCEQCGGRVVTRRDDTAARFAERLAEYHGVAARLRGHFAARDLVRTVDGTRDPQAVRTRLQELLLAGPARPEPAADRAGGGAAAR</sequence>
<comment type="pathway">
    <text evidence="5">Purine metabolism; AMP biosynthesis via salvage pathway; AMP from ADP: step 1/1.</text>
</comment>
<organism evidence="9 10">
    <name type="scientific">Streptantibioticus silvisoli</name>
    <dbReference type="NCBI Taxonomy" id="2705255"/>
    <lineage>
        <taxon>Bacteria</taxon>
        <taxon>Bacillati</taxon>
        <taxon>Actinomycetota</taxon>
        <taxon>Actinomycetes</taxon>
        <taxon>Kitasatosporales</taxon>
        <taxon>Streptomycetaceae</taxon>
        <taxon>Streptantibioticus</taxon>
    </lineage>
</organism>
<comment type="subunit">
    <text evidence="5 7">Monomer.</text>
</comment>
<evidence type="ECO:0000313" key="9">
    <source>
        <dbReference type="EMBL" id="MDI5961182.1"/>
    </source>
</evidence>
<evidence type="ECO:0000256" key="8">
    <source>
        <dbReference type="SAM" id="MobiDB-lite"/>
    </source>
</evidence>
<comment type="subcellular location">
    <subcellularLocation>
        <location evidence="5 7">Cytoplasm</location>
    </subcellularLocation>
</comment>
<feature type="binding site" evidence="5">
    <location>
        <position position="49"/>
    </location>
    <ligand>
        <name>AMP</name>
        <dbReference type="ChEBI" id="CHEBI:456215"/>
    </ligand>
</feature>
<comment type="function">
    <text evidence="5">Catalyzes the reversible transfer of the terminal phosphate group between ATP and AMP. Plays an important role in cellular energy homeostasis and in adenine nucleotide metabolism.</text>
</comment>
<proteinExistence type="inferred from homology"/>
<feature type="region of interest" description="Disordered" evidence="8">
    <location>
        <begin position="222"/>
        <end position="241"/>
    </location>
</feature>
<comment type="caution">
    <text evidence="9">The sequence shown here is derived from an EMBL/GenBank/DDBJ whole genome shotgun (WGS) entry which is preliminary data.</text>
</comment>
<accession>A0ABT6VRS4</accession>
<evidence type="ECO:0000256" key="3">
    <source>
        <dbReference type="ARBA" id="ARBA00022741"/>
    </source>
</evidence>
<feature type="binding site" evidence="5">
    <location>
        <begin position="21"/>
        <end position="26"/>
    </location>
    <ligand>
        <name>ATP</name>
        <dbReference type="ChEBI" id="CHEBI:30616"/>
    </ligand>
</feature>
<dbReference type="EC" id="2.7.4.3" evidence="5 7"/>
<comment type="catalytic activity">
    <reaction evidence="5 7">
        <text>AMP + ATP = 2 ADP</text>
        <dbReference type="Rhea" id="RHEA:12973"/>
        <dbReference type="ChEBI" id="CHEBI:30616"/>
        <dbReference type="ChEBI" id="CHEBI:456215"/>
        <dbReference type="ChEBI" id="CHEBI:456216"/>
        <dbReference type="EC" id="2.7.4.3"/>
    </reaction>
</comment>
<evidence type="ECO:0000256" key="2">
    <source>
        <dbReference type="ARBA" id="ARBA00022727"/>
    </source>
</evidence>
<dbReference type="PANTHER" id="PTHR23359">
    <property type="entry name" value="NUCLEOTIDE KINASE"/>
    <property type="match status" value="1"/>
</dbReference>
<keyword evidence="5" id="KW-0963">Cytoplasm</keyword>
<feature type="binding site" evidence="5">
    <location>
        <begin position="98"/>
        <end position="101"/>
    </location>
    <ligand>
        <name>AMP</name>
        <dbReference type="ChEBI" id="CHEBI:456215"/>
    </ligand>
</feature>